<reference evidence="2 3" key="1">
    <citation type="journal article" date="2016" name="Nat. Commun.">
        <title>Thousands of microbial genomes shed light on interconnected biogeochemical processes in an aquifer system.</title>
        <authorList>
            <person name="Anantharaman K."/>
            <person name="Brown C.T."/>
            <person name="Hug L.A."/>
            <person name="Sharon I."/>
            <person name="Castelle C.J."/>
            <person name="Probst A.J."/>
            <person name="Thomas B.C."/>
            <person name="Singh A."/>
            <person name="Wilkins M.J."/>
            <person name="Karaoz U."/>
            <person name="Brodie E.L."/>
            <person name="Williams K.H."/>
            <person name="Hubbard S.S."/>
            <person name="Banfield J.F."/>
        </authorList>
    </citation>
    <scope>NUCLEOTIDE SEQUENCE [LARGE SCALE GENOMIC DNA]</scope>
    <source>
        <strain evidence="3">RIFCSPLOWO2_12_FULL_64_10</strain>
    </source>
</reference>
<dbReference type="Gene3D" id="3.40.50.300">
    <property type="entry name" value="P-loop containing nucleotide triphosphate hydrolases"/>
    <property type="match status" value="1"/>
</dbReference>
<dbReference type="SUPFAM" id="SSF52200">
    <property type="entry name" value="Toll/Interleukin receptor TIR domain"/>
    <property type="match status" value="1"/>
</dbReference>
<evidence type="ECO:0000259" key="1">
    <source>
        <dbReference type="PROSITE" id="PS51534"/>
    </source>
</evidence>
<protein>
    <recommendedName>
        <fullName evidence="1">SEFIR domain-containing protein</fullName>
    </recommendedName>
</protein>
<evidence type="ECO:0000313" key="2">
    <source>
        <dbReference type="EMBL" id="OGG46781.1"/>
    </source>
</evidence>
<evidence type="ECO:0000313" key="3">
    <source>
        <dbReference type="Proteomes" id="UP000178606"/>
    </source>
</evidence>
<organism evidence="2 3">
    <name type="scientific">Handelsmanbacteria sp. (strain RIFCSPLOWO2_12_FULL_64_10)</name>
    <dbReference type="NCBI Taxonomy" id="1817868"/>
    <lineage>
        <taxon>Bacteria</taxon>
        <taxon>Candidatus Handelsmaniibacteriota</taxon>
    </lineage>
</organism>
<dbReference type="PROSITE" id="PS51534">
    <property type="entry name" value="SEFIR"/>
    <property type="match status" value="1"/>
</dbReference>
<dbReference type="Gene3D" id="3.40.50.10140">
    <property type="entry name" value="Toll/interleukin-1 receptor homology (TIR) domain"/>
    <property type="match status" value="1"/>
</dbReference>
<sequence length="302" mass="34260">MPRVFISYSHDSREHADCVLDLSNRLRADGVDSHIDQYEMSPPEGWPRWMVNRIEGADFVLVVCTETYERRFRGRKGPGKGLGATWEGAIITQEIYDAATNNVQFIPVLFSSQDSVHIPIILRGATYYRLDTEEGYEDLYRRLTNQPRVQKPELGKPRPMPPIERKQDFFKPWNIPFPRNPFFTGREDILKRLRDALTSGGTAALGQPQAISGLGGVGKTQTAVEYAYRHRDKYQAVLWTRADSREALISGFVALAGLLNLPEKDAQDQNLAVAAVRRWLEGNAGWLLVACSKSFRTNWIYG</sequence>
<dbReference type="InterPro" id="IPR027417">
    <property type="entry name" value="P-loop_NTPase"/>
</dbReference>
<proteinExistence type="predicted"/>
<dbReference type="Pfam" id="PF08357">
    <property type="entry name" value="SEFIR"/>
    <property type="match status" value="1"/>
</dbReference>
<feature type="domain" description="SEFIR" evidence="1">
    <location>
        <begin position="1"/>
        <end position="139"/>
    </location>
</feature>
<dbReference type="SUPFAM" id="SSF52540">
    <property type="entry name" value="P-loop containing nucleoside triphosphate hydrolases"/>
    <property type="match status" value="1"/>
</dbReference>
<name>A0A1F6CCR0_HANXR</name>
<comment type="caution">
    <text evidence="2">The sequence shown here is derived from an EMBL/GenBank/DDBJ whole genome shotgun (WGS) entry which is preliminary data.</text>
</comment>
<dbReference type="InterPro" id="IPR013568">
    <property type="entry name" value="SEFIR_dom"/>
</dbReference>
<dbReference type="Proteomes" id="UP000178606">
    <property type="component" value="Unassembled WGS sequence"/>
</dbReference>
<dbReference type="AlphaFoldDB" id="A0A1F6CCR0"/>
<gene>
    <name evidence="2" type="ORF">A3F84_12520</name>
</gene>
<dbReference type="InterPro" id="IPR035897">
    <property type="entry name" value="Toll_tir_struct_dom_sf"/>
</dbReference>
<dbReference type="EMBL" id="MFKF01000285">
    <property type="protein sequence ID" value="OGG46781.1"/>
    <property type="molecule type" value="Genomic_DNA"/>
</dbReference>
<accession>A0A1F6CCR0</accession>